<comment type="caution">
    <text evidence="2">The sequence shown here is derived from an EMBL/GenBank/DDBJ whole genome shotgun (WGS) entry which is preliminary data.</text>
</comment>
<accession>A0ABR6EAC4</accession>
<name>A0ABR6EAC4_9ACTN</name>
<dbReference type="NCBIfam" id="TIGR03666">
    <property type="entry name" value="Rv2061_F420"/>
    <property type="match status" value="1"/>
</dbReference>
<keyword evidence="1 2" id="KW-0560">Oxidoreductase</keyword>
<dbReference type="Gene3D" id="2.30.110.10">
    <property type="entry name" value="Electron Transport, Fmn-binding Protein, Chain A"/>
    <property type="match status" value="1"/>
</dbReference>
<proteinExistence type="predicted"/>
<protein>
    <submittedName>
        <fullName evidence="2">PPOX class F420-dependent oxidoreductase</fullName>
        <ecNumber evidence="2">1.-.-.-</ecNumber>
    </submittedName>
</protein>
<dbReference type="InterPro" id="IPR052019">
    <property type="entry name" value="F420H2_bilvrd_red/Heme_oxyg"/>
</dbReference>
<gene>
    <name evidence="2" type="ORF">GL263_01640</name>
</gene>
<evidence type="ECO:0000313" key="3">
    <source>
        <dbReference type="Proteomes" id="UP000766698"/>
    </source>
</evidence>
<keyword evidence="3" id="KW-1185">Reference proteome</keyword>
<dbReference type="GO" id="GO:0016491">
    <property type="term" value="F:oxidoreductase activity"/>
    <property type="evidence" value="ECO:0007669"/>
    <property type="project" value="UniProtKB-KW"/>
</dbReference>
<dbReference type="Proteomes" id="UP000766698">
    <property type="component" value="Unassembled WGS sequence"/>
</dbReference>
<organism evidence="2 3">
    <name type="scientific">Streptomyces durbertensis</name>
    <dbReference type="NCBI Taxonomy" id="2448886"/>
    <lineage>
        <taxon>Bacteria</taxon>
        <taxon>Bacillati</taxon>
        <taxon>Actinomycetota</taxon>
        <taxon>Actinomycetes</taxon>
        <taxon>Kitasatosporales</taxon>
        <taxon>Streptomycetaceae</taxon>
        <taxon>Streptomyces</taxon>
    </lineage>
</organism>
<dbReference type="RefSeq" id="WP_182853709.1">
    <property type="nucleotide sequence ID" value="NZ_WMLF01000011.1"/>
</dbReference>
<dbReference type="InterPro" id="IPR019965">
    <property type="entry name" value="PPOX_F420-dep_Rv2061_put"/>
</dbReference>
<dbReference type="EC" id="1.-.-.-" evidence="2"/>
<dbReference type="SUPFAM" id="SSF50475">
    <property type="entry name" value="FMN-binding split barrel"/>
    <property type="match status" value="1"/>
</dbReference>
<dbReference type="InterPro" id="IPR012349">
    <property type="entry name" value="Split_barrel_FMN-bd"/>
</dbReference>
<reference evidence="3" key="1">
    <citation type="journal article" date="2020" name="Syst. Appl. Microbiol.">
        <title>Streptomyces alkaliterrae sp. nov., isolated from an alkaline soil, and emended descriptions of Streptomyces alkaliphilus, Streptomyces calidiresistens and Streptomyces durbertensis.</title>
        <authorList>
            <person name="Swiecimska M."/>
            <person name="Golinska P."/>
            <person name="Nouioui I."/>
            <person name="Wypij M."/>
            <person name="Rai M."/>
            <person name="Sangal V."/>
            <person name="Goodfellow M."/>
        </authorList>
    </citation>
    <scope>NUCLEOTIDE SEQUENCE [LARGE SCALE GENOMIC DNA]</scope>
    <source>
        <strain evidence="3">DSM 104538</strain>
    </source>
</reference>
<dbReference type="EMBL" id="WMLF01000011">
    <property type="protein sequence ID" value="MBB1242283.1"/>
    <property type="molecule type" value="Genomic_DNA"/>
</dbReference>
<evidence type="ECO:0000313" key="2">
    <source>
        <dbReference type="EMBL" id="MBB1242283.1"/>
    </source>
</evidence>
<evidence type="ECO:0000256" key="1">
    <source>
        <dbReference type="ARBA" id="ARBA00023002"/>
    </source>
</evidence>
<sequence length="130" mass="14430">MTTPSSGFDMFAGERRVRLTTYERDGRPVGEASALAVEGDRAYFRASRRTHKCERLHRYPEVEIATASMDGTPTGAPMKARARRLEGSDARHAARCLAKRHPLMHGVLLPVGAVLTGDRAEHYELRLIGE</sequence>
<dbReference type="PANTHER" id="PTHR35176">
    <property type="entry name" value="HEME OXYGENASE HI_0854-RELATED"/>
    <property type="match status" value="1"/>
</dbReference>
<dbReference type="PANTHER" id="PTHR35176:SF11">
    <property type="entry name" value="PYRIDOXAMINE 5'-PHOSPHATE OXIDASE FAMILY PROTEIN"/>
    <property type="match status" value="1"/>
</dbReference>